<keyword evidence="6" id="KW-0238">DNA-binding</keyword>
<evidence type="ECO:0000259" key="16">
    <source>
        <dbReference type="Pfam" id="PF00125"/>
    </source>
</evidence>
<dbReference type="GO" id="GO:0000775">
    <property type="term" value="C:chromosome, centromeric region"/>
    <property type="evidence" value="ECO:0007669"/>
    <property type="project" value="UniProtKB-SubCell"/>
</dbReference>
<evidence type="ECO:0000256" key="15">
    <source>
        <dbReference type="SAM" id="MobiDB-lite"/>
    </source>
</evidence>
<dbReference type="AlphaFoldDB" id="B9WD60"/>
<dbReference type="GO" id="GO:0046982">
    <property type="term" value="F:protein heterodimerization activity"/>
    <property type="evidence" value="ECO:0007669"/>
    <property type="project" value="InterPro"/>
</dbReference>
<dbReference type="Proteomes" id="UP000002605">
    <property type="component" value="Chromosome 3"/>
</dbReference>
<dbReference type="OrthoDB" id="842664at2759"/>
<evidence type="ECO:0000256" key="13">
    <source>
        <dbReference type="ARBA" id="ARBA00044234"/>
    </source>
</evidence>
<evidence type="ECO:0000313" key="19">
    <source>
        <dbReference type="Proteomes" id="UP000002605"/>
    </source>
</evidence>
<keyword evidence="8" id="KW-0544">Nucleosome core</keyword>
<dbReference type="SMART" id="SM00428">
    <property type="entry name" value="H3"/>
    <property type="match status" value="1"/>
</dbReference>
<dbReference type="eggNOG" id="KOG1745">
    <property type="taxonomic scope" value="Eukaryota"/>
</dbReference>
<feature type="compositionally biased region" description="Basic and acidic residues" evidence="15">
    <location>
        <begin position="23"/>
        <end position="36"/>
    </location>
</feature>
<feature type="region of interest" description="Disordered" evidence="15">
    <location>
        <begin position="1"/>
        <end position="63"/>
    </location>
</feature>
<dbReference type="GeneID" id="8046809"/>
<accession>B9WD60</accession>
<keyword evidence="7" id="KW-0539">Nucleus</keyword>
<feature type="compositionally biased region" description="Polar residues" evidence="15">
    <location>
        <begin position="51"/>
        <end position="63"/>
    </location>
</feature>
<evidence type="ECO:0000256" key="5">
    <source>
        <dbReference type="ARBA" id="ARBA00022843"/>
    </source>
</evidence>
<protein>
    <recommendedName>
        <fullName evidence="12">Histone H3-like centromeric protein CSE4</fullName>
    </recommendedName>
    <alternativeName>
        <fullName evidence="14">CENP-A homolog</fullName>
    </alternativeName>
    <alternativeName>
        <fullName evidence="13">CENPA homolog</fullName>
    </alternativeName>
</protein>
<reference evidence="18 19" key="1">
    <citation type="journal article" date="2009" name="Genome Res.">
        <title>Comparative genomics of the fungal pathogens Candida dubliniensis and Candida albicans.</title>
        <authorList>
            <person name="Jackson A.P."/>
            <person name="Gamble J.A."/>
            <person name="Yeomans T."/>
            <person name="Moran G.P."/>
            <person name="Saunders D."/>
            <person name="Harris D."/>
            <person name="Aslett M."/>
            <person name="Barrell J.F."/>
            <person name="Butler G."/>
            <person name="Citiulo F."/>
            <person name="Coleman D.C."/>
            <person name="de Groot P.W.J."/>
            <person name="Goodwin T.J."/>
            <person name="Quail M.A."/>
            <person name="McQuillan J."/>
            <person name="Munro C.A."/>
            <person name="Pain A."/>
            <person name="Poulter R.T."/>
            <person name="Rajandream M.A."/>
            <person name="Renauld H."/>
            <person name="Spiering M.J."/>
            <person name="Tivey A."/>
            <person name="Gow N.A.R."/>
            <person name="Barrell B."/>
            <person name="Sullivan D.J."/>
            <person name="Berriman M."/>
        </authorList>
    </citation>
    <scope>NUCLEOTIDE SEQUENCE [LARGE SCALE GENOMIC DNA]</scope>
    <source>
        <strain evidence="19">CD36 / ATCC MYA-646 / CBS 7987 / NCPF 3949 / NRRL Y-17841</strain>
    </source>
</reference>
<evidence type="ECO:0000256" key="12">
    <source>
        <dbReference type="ARBA" id="ARBA00044180"/>
    </source>
</evidence>
<evidence type="ECO:0000256" key="2">
    <source>
        <dbReference type="ARBA" id="ARBA00004584"/>
    </source>
</evidence>
<dbReference type="EMBL" id="FM992690">
    <property type="protein sequence ID" value="CAX42609.1"/>
    <property type="molecule type" value="Genomic_DNA"/>
</dbReference>
<dbReference type="GO" id="GO:0000786">
    <property type="term" value="C:nucleosome"/>
    <property type="evidence" value="ECO:0007669"/>
    <property type="project" value="UniProtKB-KW"/>
</dbReference>
<dbReference type="GO" id="GO:0003677">
    <property type="term" value="F:DNA binding"/>
    <property type="evidence" value="ECO:0007669"/>
    <property type="project" value="UniProtKB-KW"/>
</dbReference>
<dbReference type="VEuPathDB" id="FungiDB:CD36_80790"/>
<proteinExistence type="inferred from homology"/>
<dbReference type="FunFam" id="1.10.20.10:FF:000087">
    <property type="entry name" value="Probable histone 3"/>
    <property type="match status" value="1"/>
</dbReference>
<evidence type="ECO:0000256" key="8">
    <source>
        <dbReference type="ARBA" id="ARBA00023269"/>
    </source>
</evidence>
<evidence type="ECO:0000256" key="9">
    <source>
        <dbReference type="ARBA" id="ARBA00023328"/>
    </source>
</evidence>
<dbReference type="GO" id="GO:0005634">
    <property type="term" value="C:nucleus"/>
    <property type="evidence" value="ECO:0007669"/>
    <property type="project" value="UniProtKB-SubCell"/>
</dbReference>
<keyword evidence="9" id="KW-0137">Centromere</keyword>
<keyword evidence="4" id="KW-0158">Chromosome</keyword>
<name>B9WD60_CANDC</name>
<dbReference type="InterPro" id="IPR009072">
    <property type="entry name" value="Histone-fold"/>
</dbReference>
<comment type="subcellular location">
    <subcellularLocation>
        <location evidence="2">Chromosome</location>
        <location evidence="2">Centromere</location>
    </subcellularLocation>
    <subcellularLocation>
        <location evidence="1">Nucleus</location>
    </subcellularLocation>
</comment>
<evidence type="ECO:0000256" key="10">
    <source>
        <dbReference type="ARBA" id="ARBA00043846"/>
    </source>
</evidence>
<dbReference type="Pfam" id="PF00125">
    <property type="entry name" value="Histone"/>
    <property type="match status" value="1"/>
</dbReference>
<dbReference type="Gene3D" id="1.10.20.10">
    <property type="entry name" value="Histone, subunit A"/>
    <property type="match status" value="1"/>
</dbReference>
<dbReference type="RefSeq" id="XP_002419027.1">
    <property type="nucleotide sequence ID" value="XM_002418982.1"/>
</dbReference>
<gene>
    <name evidence="17" type="ordered locus">Cd36_80790</name>
    <name evidence="18" type="ORF">CD36_80790</name>
</gene>
<dbReference type="PROSITE" id="PS00959">
    <property type="entry name" value="HISTONE_H3_2"/>
    <property type="match status" value="1"/>
</dbReference>
<keyword evidence="19" id="KW-1185">Reference proteome</keyword>
<organism evidence="18 19">
    <name type="scientific">Candida dubliniensis (strain CD36 / ATCC MYA-646 / CBS 7987 / NCPF 3949 / NRRL Y-17841)</name>
    <name type="common">Yeast</name>
    <dbReference type="NCBI Taxonomy" id="573826"/>
    <lineage>
        <taxon>Eukaryota</taxon>
        <taxon>Fungi</taxon>
        <taxon>Dikarya</taxon>
        <taxon>Ascomycota</taxon>
        <taxon>Saccharomycotina</taxon>
        <taxon>Pichiomycetes</taxon>
        <taxon>Debaryomycetaceae</taxon>
        <taxon>Candida/Lodderomyces clade</taxon>
        <taxon>Candida</taxon>
    </lineage>
</organism>
<evidence type="ECO:0000256" key="1">
    <source>
        <dbReference type="ARBA" id="ARBA00004123"/>
    </source>
</evidence>
<sequence length="212" mass="24500">MARLSGQSSGRQTGQGTSAEAIRQQREELRRQRELRLQQQQQAERQRQRPQYRTEQSPIVPAATSSSRYSQFGIYRNQPGDVVDTLASSLPRRTTTTARSDINRTVPRVKKRYRPGTKALREIRQYQKSTDLLIRKLPFARLVREISLDFVGPSYGLRWQSNAILALQEASESFLIHLLEDTNLCAIHAKRVTIMQKDIQLARRIRGQSWIL</sequence>
<dbReference type="CDD" id="cd22911">
    <property type="entry name" value="HFD_H3"/>
    <property type="match status" value="1"/>
</dbReference>
<evidence type="ECO:0000256" key="3">
    <source>
        <dbReference type="ARBA" id="ARBA00010343"/>
    </source>
</evidence>
<comment type="function">
    <text evidence="10">Histone H3-like nucleosomal protein that is specifically found in centromeric nucleosomes. Replaces conventional H3 in the nucleosome core of centromeric chromatin that serves as an assembly site for the inner kinetochore. Required for recruitment and assembly of kinetochore proteins, mitotic progression and chromosome segregation. May serve as an epigenetic mark that propagates centromere identity through replication and cell division.</text>
</comment>
<dbReference type="SUPFAM" id="SSF47113">
    <property type="entry name" value="Histone-fold"/>
    <property type="match status" value="1"/>
</dbReference>
<dbReference type="InterPro" id="IPR007125">
    <property type="entry name" value="H2A/H2B/H3"/>
</dbReference>
<comment type="similarity">
    <text evidence="3">Belongs to the histone H3 family.</text>
</comment>
<dbReference type="GO" id="GO:0030527">
    <property type="term" value="F:structural constituent of chromatin"/>
    <property type="evidence" value="ECO:0007669"/>
    <property type="project" value="InterPro"/>
</dbReference>
<evidence type="ECO:0000256" key="6">
    <source>
        <dbReference type="ARBA" id="ARBA00023125"/>
    </source>
</evidence>
<evidence type="ECO:0000313" key="17">
    <source>
        <dbReference type="CGD" id="CAL0000170342"/>
    </source>
</evidence>
<dbReference type="PANTHER" id="PTHR11426">
    <property type="entry name" value="HISTONE H3"/>
    <property type="match status" value="1"/>
</dbReference>
<evidence type="ECO:0000313" key="18">
    <source>
        <dbReference type="EMBL" id="CAX42609.1"/>
    </source>
</evidence>
<dbReference type="PRINTS" id="PR00622">
    <property type="entry name" value="HISTONEH3"/>
</dbReference>
<evidence type="ECO:0000256" key="11">
    <source>
        <dbReference type="ARBA" id="ARBA00044024"/>
    </source>
</evidence>
<dbReference type="InterPro" id="IPR000164">
    <property type="entry name" value="Histone_H3/CENP-A"/>
</dbReference>
<dbReference type="CGD" id="CAL0000170342">
    <property type="gene designation" value="Cd36_80790"/>
</dbReference>
<keyword evidence="5" id="KW-0832">Ubl conjugation</keyword>
<evidence type="ECO:0000256" key="14">
    <source>
        <dbReference type="ARBA" id="ARBA00044336"/>
    </source>
</evidence>
<comment type="subunit">
    <text evidence="11">Component of centromeric nucleosomes, where DNA is wrapped around a histone octamer core. The octamer contains two molecules each of H2A, H2B, CSE4/CENPA and H4 assembled in one CSE4-H4 heterotetramer and two H2A-H2B heterodimers. Interacts with the inner kinetochore.</text>
</comment>
<dbReference type="KEGG" id="cdu:CD36_80790"/>
<feature type="domain" description="Core Histone H2A/H2B/H3" evidence="16">
    <location>
        <begin position="115"/>
        <end position="205"/>
    </location>
</feature>
<dbReference type="HOGENOM" id="CLU_078295_3_0_1"/>
<evidence type="ECO:0000256" key="4">
    <source>
        <dbReference type="ARBA" id="ARBA00022454"/>
    </source>
</evidence>
<evidence type="ECO:0000256" key="7">
    <source>
        <dbReference type="ARBA" id="ARBA00023242"/>
    </source>
</evidence>
<feature type="compositionally biased region" description="Low complexity" evidence="15">
    <location>
        <begin position="1"/>
        <end position="18"/>
    </location>
</feature>